<accession>A0A6I5ZT71</accession>
<dbReference type="Pfam" id="PF01832">
    <property type="entry name" value="Glucosaminidase"/>
    <property type="match status" value="1"/>
</dbReference>
<sequence>MGSLAWQRGFFLFTPLTGAISEIHLIPLTGALTMSGPYPYVIATSPGRRTVDIKSVKYKLLEDLAGYRTNLRLLDGRVVNSAELPGMGEAAFSSEQWQKFQEFKEQLARYETQIRLPDGTLLPTADLTIKGKAILTADQLKAWMARETPRIAEKMKQEYGREMLPVPDVAELYLKIGTEYGIRGDVAFAQAVKETNYFQFTGSVKPFQNNYCGLWATSQPLTGQESLNAADPAGVRLVPGFYGAFFASPEIGVEAHIQHLYAYATTDPLPRGKKLYDPRFNLVQRGSARTWVELNARWAVPGTTYGQSIIQDYWLKAVSK</sequence>
<dbReference type="EMBL" id="CP046244">
    <property type="protein sequence ID" value="QGP92737.1"/>
    <property type="molecule type" value="Genomic_DNA"/>
</dbReference>
<protein>
    <submittedName>
        <fullName evidence="2">Mannosyl-glycoprotein endo-beta-N-acetylglucosaminidase</fullName>
    </submittedName>
</protein>
<dbReference type="OrthoDB" id="9763643at2"/>
<keyword evidence="3" id="KW-1185">Reference proteome</keyword>
<gene>
    <name evidence="2" type="ORF">MGLY_21270</name>
</gene>
<organism evidence="2 3">
    <name type="scientific">Neomoorella glycerini</name>
    <dbReference type="NCBI Taxonomy" id="55779"/>
    <lineage>
        <taxon>Bacteria</taxon>
        <taxon>Bacillati</taxon>
        <taxon>Bacillota</taxon>
        <taxon>Clostridia</taxon>
        <taxon>Neomoorellales</taxon>
        <taxon>Neomoorellaceae</taxon>
        <taxon>Neomoorella</taxon>
    </lineage>
</organism>
<reference evidence="2 3" key="1">
    <citation type="submission" date="2019-11" db="EMBL/GenBank/DDBJ databases">
        <title>Genome sequence of Moorella glycerini DSM11254.</title>
        <authorList>
            <person name="Poehlein A."/>
            <person name="Boeer T."/>
            <person name="Daniel R."/>
        </authorList>
    </citation>
    <scope>NUCLEOTIDE SEQUENCE [LARGE SCALE GENOMIC DNA]</scope>
    <source>
        <strain evidence="2 3">DSM 11254</strain>
    </source>
</reference>
<feature type="domain" description="Mannosyl-glycoprotein endo-beta-N-acetylglucosamidase-like" evidence="1">
    <location>
        <begin position="171"/>
        <end position="311"/>
    </location>
</feature>
<dbReference type="AlphaFoldDB" id="A0A6I5ZT71"/>
<proteinExistence type="predicted"/>
<evidence type="ECO:0000259" key="1">
    <source>
        <dbReference type="Pfam" id="PF01832"/>
    </source>
</evidence>
<name>A0A6I5ZT71_9FIRM</name>
<evidence type="ECO:0000313" key="3">
    <source>
        <dbReference type="Proteomes" id="UP000425916"/>
    </source>
</evidence>
<dbReference type="GO" id="GO:0004040">
    <property type="term" value="F:amidase activity"/>
    <property type="evidence" value="ECO:0007669"/>
    <property type="project" value="InterPro"/>
</dbReference>
<dbReference type="InterPro" id="IPR002901">
    <property type="entry name" value="MGlyc_endo_b_GlcNAc-like_dom"/>
</dbReference>
<evidence type="ECO:0000313" key="2">
    <source>
        <dbReference type="EMBL" id="QGP92737.1"/>
    </source>
</evidence>
<dbReference type="Proteomes" id="UP000425916">
    <property type="component" value="Chromosome"/>
</dbReference>